<feature type="region of interest" description="Disordered" evidence="1">
    <location>
        <begin position="1"/>
        <end position="72"/>
    </location>
</feature>
<feature type="region of interest" description="Disordered" evidence="1">
    <location>
        <begin position="88"/>
        <end position="117"/>
    </location>
</feature>
<dbReference type="SMART" id="SM00671">
    <property type="entry name" value="SEL1"/>
    <property type="match status" value="3"/>
</dbReference>
<dbReference type="EMBL" id="QEAM01000373">
    <property type="protein sequence ID" value="TPX40665.1"/>
    <property type="molecule type" value="Genomic_DNA"/>
</dbReference>
<dbReference type="AlphaFoldDB" id="A0A507CNF6"/>
<dbReference type="VEuPathDB" id="FungiDB:SeMB42_g00990"/>
<dbReference type="InterPro" id="IPR011990">
    <property type="entry name" value="TPR-like_helical_dom_sf"/>
</dbReference>
<gene>
    <name evidence="2" type="ORF">SeLEV6574_g06502</name>
</gene>
<sequence length="535" mass="56254">MENTDNAAATDSTAITDTTDAKAATDTTDAKAVTDTTDAKAATDTTDAKAATDTTDAKAATDTTDAKAATDTTDAMTGTPAVLLATSTASNHNDKSMDTSSKSLDTSAVGEGAKTSLSGSGLVHRVKSVLGLSPDPVSLSRPKQVPSSQSSSQASLQETEIPSANTNAYPNVQTDLPPTISADSMQILDKATGMASQLQDFYGFLVNGLREVDIPNTCRGKPRSKRRFKAVRNAIKKTGAWLTDPSPEAAPFRFCGPTTARFHFSTVHKRSVSPNWKNEQELPPLPTTLMKADLLQRAIYYHELDNYDVALRYACASAGAMPLPGAGNALPATPNPIAMYLLGVCLRHGWGCAQDRELSFAWLALSAAHACAYPSSMVVSSYAVQALKATSFGAMSRRGSAAPQADAHGNAKRPSLSGPAQAWNTASRQSLNEILTAVIPLPIFELGISIRQGWGVTKSVKMAACLFEIAAKLGDPDASAAYGDALGNGYGVRTDRMEAAKFFRAAAAGGVRLVGEGWIYKAKWGYPEDGIKAGM</sequence>
<dbReference type="PANTHER" id="PTHR43628">
    <property type="entry name" value="ACTIVATOR OF C KINASE PROTEIN 1-RELATED"/>
    <property type="match status" value="1"/>
</dbReference>
<dbReference type="InterPro" id="IPR006597">
    <property type="entry name" value="Sel1-like"/>
</dbReference>
<evidence type="ECO:0000313" key="3">
    <source>
        <dbReference type="Proteomes" id="UP000320475"/>
    </source>
</evidence>
<dbReference type="Gene3D" id="1.25.40.10">
    <property type="entry name" value="Tetratricopeptide repeat domain"/>
    <property type="match status" value="1"/>
</dbReference>
<dbReference type="Proteomes" id="UP000320475">
    <property type="component" value="Unassembled WGS sequence"/>
</dbReference>
<proteinExistence type="predicted"/>
<feature type="compositionally biased region" description="Low complexity" evidence="1">
    <location>
        <begin position="147"/>
        <end position="157"/>
    </location>
</feature>
<organism evidence="2 3">
    <name type="scientific">Synchytrium endobioticum</name>
    <dbReference type="NCBI Taxonomy" id="286115"/>
    <lineage>
        <taxon>Eukaryota</taxon>
        <taxon>Fungi</taxon>
        <taxon>Fungi incertae sedis</taxon>
        <taxon>Chytridiomycota</taxon>
        <taxon>Chytridiomycota incertae sedis</taxon>
        <taxon>Chytridiomycetes</taxon>
        <taxon>Synchytriales</taxon>
        <taxon>Synchytriaceae</taxon>
        <taxon>Synchytrium</taxon>
    </lineage>
</organism>
<dbReference type="Pfam" id="PF08238">
    <property type="entry name" value="Sel1"/>
    <property type="match status" value="3"/>
</dbReference>
<feature type="region of interest" description="Disordered" evidence="1">
    <location>
        <begin position="132"/>
        <end position="170"/>
    </location>
</feature>
<reference evidence="2 3" key="1">
    <citation type="journal article" date="2019" name="Sci. Rep.">
        <title>Comparative genomics of chytrid fungi reveal insights into the obligate biotrophic and pathogenic lifestyle of Synchytrium endobioticum.</title>
        <authorList>
            <person name="van de Vossenberg B.T.L.H."/>
            <person name="Warris S."/>
            <person name="Nguyen H.D.T."/>
            <person name="van Gent-Pelzer M.P.E."/>
            <person name="Joly D.L."/>
            <person name="van de Geest H.C."/>
            <person name="Bonants P.J.M."/>
            <person name="Smith D.S."/>
            <person name="Levesque C.A."/>
            <person name="van der Lee T.A.J."/>
        </authorList>
    </citation>
    <scope>NUCLEOTIDE SEQUENCE [LARGE SCALE GENOMIC DNA]</scope>
    <source>
        <strain evidence="2 3">LEV6574</strain>
    </source>
</reference>
<dbReference type="InterPro" id="IPR052945">
    <property type="entry name" value="Mitotic_Regulator"/>
</dbReference>
<dbReference type="PANTHER" id="PTHR43628:SF1">
    <property type="entry name" value="CHITIN SYNTHASE REGULATORY FACTOR 2-RELATED"/>
    <property type="match status" value="1"/>
</dbReference>
<dbReference type="OrthoDB" id="2148946at2759"/>
<name>A0A507CNF6_9FUNG</name>
<feature type="compositionally biased region" description="Polar residues" evidence="1">
    <location>
        <begin position="158"/>
        <end position="170"/>
    </location>
</feature>
<feature type="region of interest" description="Disordered" evidence="1">
    <location>
        <begin position="400"/>
        <end position="422"/>
    </location>
</feature>
<dbReference type="GO" id="GO:0032153">
    <property type="term" value="C:cell division site"/>
    <property type="evidence" value="ECO:0007669"/>
    <property type="project" value="TreeGrafter"/>
</dbReference>
<comment type="caution">
    <text evidence="2">The sequence shown here is derived from an EMBL/GenBank/DDBJ whole genome shotgun (WGS) entry which is preliminary data.</text>
</comment>
<dbReference type="SUPFAM" id="SSF81901">
    <property type="entry name" value="HCP-like"/>
    <property type="match status" value="1"/>
</dbReference>
<dbReference type="GO" id="GO:0010972">
    <property type="term" value="P:negative regulation of G2/M transition of mitotic cell cycle"/>
    <property type="evidence" value="ECO:0007669"/>
    <property type="project" value="TreeGrafter"/>
</dbReference>
<evidence type="ECO:0000256" key="1">
    <source>
        <dbReference type="SAM" id="MobiDB-lite"/>
    </source>
</evidence>
<evidence type="ECO:0000313" key="2">
    <source>
        <dbReference type="EMBL" id="TPX40665.1"/>
    </source>
</evidence>
<accession>A0A507CNF6</accession>
<protein>
    <submittedName>
        <fullName evidence="2">Uncharacterized protein</fullName>
    </submittedName>
</protein>